<keyword evidence="6" id="KW-1185">Reference proteome</keyword>
<keyword evidence="3" id="KW-0804">Transcription</keyword>
<dbReference type="Pfam" id="PF12833">
    <property type="entry name" value="HTH_18"/>
    <property type="match status" value="1"/>
</dbReference>
<protein>
    <submittedName>
        <fullName evidence="5">AraC family transcriptional regulator</fullName>
    </submittedName>
</protein>
<dbReference type="GO" id="GO:0003700">
    <property type="term" value="F:DNA-binding transcription factor activity"/>
    <property type="evidence" value="ECO:0007669"/>
    <property type="project" value="InterPro"/>
</dbReference>
<name>A0A395LNE5_9SPHN</name>
<organism evidence="5 6">
    <name type="scientific">Alteriqipengyuania lutimaris</name>
    <dbReference type="NCBI Taxonomy" id="1538146"/>
    <lineage>
        <taxon>Bacteria</taxon>
        <taxon>Pseudomonadati</taxon>
        <taxon>Pseudomonadota</taxon>
        <taxon>Alphaproteobacteria</taxon>
        <taxon>Sphingomonadales</taxon>
        <taxon>Erythrobacteraceae</taxon>
        <taxon>Alteriqipengyuania</taxon>
    </lineage>
</organism>
<evidence type="ECO:0000259" key="4">
    <source>
        <dbReference type="PROSITE" id="PS01124"/>
    </source>
</evidence>
<sequence>MEEEFELWRWGITPLFDLDVRPGADPVEFALSSSAYHFADLSISRTTATPSLFDRNASVVARSANDLLMLIWVMEGGMQLRTSRGESEIGPGDICAIDLQRRCRIETVNYRHTTVLMPRSLFTGVTGNVDQLHGTIFRSGDPMTSLLRAHFDGMIGQAGRFSGMEGRAAALGTASLVASYCGLAEEGWAALGEVRHAALLHDMRAMVEAKLHDPAFGPDALCAAFGLSRPTVYRLFEPLGGVASFIRRRRLRHAFALLTDKRNAALSIGTIANRCGFSSDAVFSRAFRHAYEMSPRTLRAMGRETESHPQFREATAFRVMKDWLLNGDIAPVFGNAIRG</sequence>
<evidence type="ECO:0000256" key="2">
    <source>
        <dbReference type="ARBA" id="ARBA00023125"/>
    </source>
</evidence>
<dbReference type="EMBL" id="QRBB01000001">
    <property type="protein sequence ID" value="RDS76160.1"/>
    <property type="molecule type" value="Genomic_DNA"/>
</dbReference>
<dbReference type="InterPro" id="IPR009057">
    <property type="entry name" value="Homeodomain-like_sf"/>
</dbReference>
<evidence type="ECO:0000313" key="5">
    <source>
        <dbReference type="EMBL" id="RDS76160.1"/>
    </source>
</evidence>
<dbReference type="PANTHER" id="PTHR46796:SF6">
    <property type="entry name" value="ARAC SUBFAMILY"/>
    <property type="match status" value="1"/>
</dbReference>
<dbReference type="PROSITE" id="PS01124">
    <property type="entry name" value="HTH_ARAC_FAMILY_2"/>
    <property type="match status" value="1"/>
</dbReference>
<evidence type="ECO:0000256" key="1">
    <source>
        <dbReference type="ARBA" id="ARBA00023015"/>
    </source>
</evidence>
<keyword evidence="2" id="KW-0238">DNA-binding</keyword>
<feature type="domain" description="HTH araC/xylS-type" evidence="4">
    <location>
        <begin position="201"/>
        <end position="301"/>
    </location>
</feature>
<dbReference type="PANTHER" id="PTHR46796">
    <property type="entry name" value="HTH-TYPE TRANSCRIPTIONAL ACTIVATOR RHAS-RELATED"/>
    <property type="match status" value="1"/>
</dbReference>
<dbReference type="Gene3D" id="1.10.10.60">
    <property type="entry name" value="Homeodomain-like"/>
    <property type="match status" value="1"/>
</dbReference>
<dbReference type="SMART" id="SM00342">
    <property type="entry name" value="HTH_ARAC"/>
    <property type="match status" value="1"/>
</dbReference>
<dbReference type="GO" id="GO:0043565">
    <property type="term" value="F:sequence-specific DNA binding"/>
    <property type="evidence" value="ECO:0007669"/>
    <property type="project" value="InterPro"/>
</dbReference>
<dbReference type="AlphaFoldDB" id="A0A395LNE5"/>
<evidence type="ECO:0000313" key="6">
    <source>
        <dbReference type="Proteomes" id="UP000254101"/>
    </source>
</evidence>
<evidence type="ECO:0000256" key="3">
    <source>
        <dbReference type="ARBA" id="ARBA00023163"/>
    </source>
</evidence>
<proteinExistence type="predicted"/>
<dbReference type="SUPFAM" id="SSF46689">
    <property type="entry name" value="Homeodomain-like"/>
    <property type="match status" value="1"/>
</dbReference>
<dbReference type="InterPro" id="IPR050204">
    <property type="entry name" value="AraC_XylS_family_regulators"/>
</dbReference>
<reference evidence="5 6" key="1">
    <citation type="submission" date="2018-07" db="EMBL/GenBank/DDBJ databases">
        <title>Erythrobacter nanhaiensis sp. nov., a novel member of the genus Erythrobacter isolated from the South China Sea.</title>
        <authorList>
            <person name="Chen X."/>
            <person name="Liu J."/>
        </authorList>
    </citation>
    <scope>NUCLEOTIDE SEQUENCE [LARGE SCALE GENOMIC DNA]</scope>
    <source>
        <strain evidence="5 6">S-5</strain>
    </source>
</reference>
<comment type="caution">
    <text evidence="5">The sequence shown here is derived from an EMBL/GenBank/DDBJ whole genome shotgun (WGS) entry which is preliminary data.</text>
</comment>
<dbReference type="Proteomes" id="UP000254101">
    <property type="component" value="Unassembled WGS sequence"/>
</dbReference>
<accession>A0A395LNE5</accession>
<gene>
    <name evidence="5" type="ORF">DL238_00020</name>
</gene>
<keyword evidence="1" id="KW-0805">Transcription regulation</keyword>
<dbReference type="InterPro" id="IPR035418">
    <property type="entry name" value="AraC-bd_2"/>
</dbReference>
<dbReference type="Pfam" id="PF14525">
    <property type="entry name" value="AraC_binding_2"/>
    <property type="match status" value="1"/>
</dbReference>
<dbReference type="InterPro" id="IPR018060">
    <property type="entry name" value="HTH_AraC"/>
</dbReference>